<proteinExistence type="predicted"/>
<evidence type="ECO:0000256" key="2">
    <source>
        <dbReference type="SAM" id="SignalP"/>
    </source>
</evidence>
<protein>
    <recommendedName>
        <fullName evidence="5">Transmembrane protein</fullName>
    </recommendedName>
</protein>
<keyword evidence="1" id="KW-0472">Membrane</keyword>
<sequence>MRLRPFSFGVSLLLGATSVLAYGKGDVKALEYSFRDRVEVSCLNRSIETGEHIQDEITGALQYVPFATCNETGLPLSFDFHRDSPQGTEMNCTIPFLSDEMFHLLEFYIHHDSPLACRVPVRPLGGEFEVAKVGVGGISENGAYVPLVFSIAGKLEFSHLHIANQMNVIFHLSSPGVLDSSTAYSTSSLTQATRIIIGDPLPLRFSVRWYDTTSLPSMTPGTIDDEDSLFWPICIIFVFVGVFALAVTTLWKRKGKGRGMDGIIGNGYSGSTTGNGKGNHAKGGYGEGSNGYGGFKGVAVRGGDSGNNNGYGYGVFSAKRKD</sequence>
<keyword evidence="1" id="KW-1133">Transmembrane helix</keyword>
<gene>
    <name evidence="3" type="ORF">Q9L58_002546</name>
</gene>
<dbReference type="Proteomes" id="UP001447188">
    <property type="component" value="Unassembled WGS sequence"/>
</dbReference>
<keyword evidence="2" id="KW-0732">Signal</keyword>
<accession>A0ABR3GR93</accession>
<organism evidence="3 4">
    <name type="scientific">Discina gigas</name>
    <dbReference type="NCBI Taxonomy" id="1032678"/>
    <lineage>
        <taxon>Eukaryota</taxon>
        <taxon>Fungi</taxon>
        <taxon>Dikarya</taxon>
        <taxon>Ascomycota</taxon>
        <taxon>Pezizomycotina</taxon>
        <taxon>Pezizomycetes</taxon>
        <taxon>Pezizales</taxon>
        <taxon>Discinaceae</taxon>
        <taxon>Discina</taxon>
    </lineage>
</organism>
<feature type="transmembrane region" description="Helical" evidence="1">
    <location>
        <begin position="229"/>
        <end position="251"/>
    </location>
</feature>
<evidence type="ECO:0000256" key="1">
    <source>
        <dbReference type="SAM" id="Phobius"/>
    </source>
</evidence>
<name>A0ABR3GR93_9PEZI</name>
<evidence type="ECO:0008006" key="5">
    <source>
        <dbReference type="Google" id="ProtNLM"/>
    </source>
</evidence>
<feature type="chain" id="PRO_5046420910" description="Transmembrane protein" evidence="2">
    <location>
        <begin position="22"/>
        <end position="322"/>
    </location>
</feature>
<dbReference type="PANTHER" id="PTHR40368:SF1">
    <property type="entry name" value="YALI0F14399P"/>
    <property type="match status" value="1"/>
</dbReference>
<comment type="caution">
    <text evidence="3">The sequence shown here is derived from an EMBL/GenBank/DDBJ whole genome shotgun (WGS) entry which is preliminary data.</text>
</comment>
<dbReference type="EMBL" id="JBBBZM010000022">
    <property type="protein sequence ID" value="KAL0638403.1"/>
    <property type="molecule type" value="Genomic_DNA"/>
</dbReference>
<keyword evidence="1" id="KW-0812">Transmembrane</keyword>
<dbReference type="PANTHER" id="PTHR40368">
    <property type="entry name" value="YALI0F14399P"/>
    <property type="match status" value="1"/>
</dbReference>
<feature type="signal peptide" evidence="2">
    <location>
        <begin position="1"/>
        <end position="21"/>
    </location>
</feature>
<evidence type="ECO:0000313" key="3">
    <source>
        <dbReference type="EMBL" id="KAL0638403.1"/>
    </source>
</evidence>
<evidence type="ECO:0000313" key="4">
    <source>
        <dbReference type="Proteomes" id="UP001447188"/>
    </source>
</evidence>
<keyword evidence="4" id="KW-1185">Reference proteome</keyword>
<reference evidence="3 4" key="1">
    <citation type="submission" date="2024-02" db="EMBL/GenBank/DDBJ databases">
        <title>Discinaceae phylogenomics.</title>
        <authorList>
            <person name="Dirks A.C."/>
            <person name="James T.Y."/>
        </authorList>
    </citation>
    <scope>NUCLEOTIDE SEQUENCE [LARGE SCALE GENOMIC DNA]</scope>
    <source>
        <strain evidence="3 4">ACD0624</strain>
    </source>
</reference>